<proteinExistence type="predicted"/>
<dbReference type="NCBIfam" id="TIGR04219">
    <property type="entry name" value="OMP_w_GlyGly"/>
    <property type="match status" value="1"/>
</dbReference>
<keyword evidence="2" id="KW-1185">Reference proteome</keyword>
<dbReference type="OrthoDB" id="11310at2"/>
<dbReference type="InterPro" id="IPR026387">
    <property type="entry name" value="OMP_w_GlyGly"/>
</dbReference>
<name>A0A3M0BKX1_9AQUI</name>
<dbReference type="Proteomes" id="UP000280842">
    <property type="component" value="Unassembled WGS sequence"/>
</dbReference>
<protein>
    <submittedName>
        <fullName evidence="1">Outer membrane protein</fullName>
    </submittedName>
</protein>
<dbReference type="EMBL" id="REFO01000011">
    <property type="protein sequence ID" value="RMA97216.1"/>
    <property type="molecule type" value="Genomic_DNA"/>
</dbReference>
<dbReference type="RefSeq" id="WP_121923001.1">
    <property type="nucleotide sequence ID" value="NZ_REFO01000011.1"/>
</dbReference>
<organism evidence="1 2">
    <name type="scientific">Hydrogenothermus marinus</name>
    <dbReference type="NCBI Taxonomy" id="133270"/>
    <lineage>
        <taxon>Bacteria</taxon>
        <taxon>Pseudomonadati</taxon>
        <taxon>Aquificota</taxon>
        <taxon>Aquificia</taxon>
        <taxon>Aquificales</taxon>
        <taxon>Hydrogenothermaceae</taxon>
        <taxon>Hydrogenothermus</taxon>
    </lineage>
</organism>
<dbReference type="AlphaFoldDB" id="A0A3M0BKX1"/>
<evidence type="ECO:0000313" key="1">
    <source>
        <dbReference type="EMBL" id="RMA97216.1"/>
    </source>
</evidence>
<gene>
    <name evidence="1" type="ORF">CLV39_0872</name>
</gene>
<comment type="caution">
    <text evidence="1">The sequence shown here is derived from an EMBL/GenBank/DDBJ whole genome shotgun (WGS) entry which is preliminary data.</text>
</comment>
<reference evidence="1 2" key="1">
    <citation type="submission" date="2018-10" db="EMBL/GenBank/DDBJ databases">
        <title>Genomic Encyclopedia of Archaeal and Bacterial Type Strains, Phase II (KMG-II): from individual species to whole genera.</title>
        <authorList>
            <person name="Goeker M."/>
        </authorList>
    </citation>
    <scope>NUCLEOTIDE SEQUENCE [LARGE SCALE GENOMIC DNA]</scope>
    <source>
        <strain evidence="1 2">VM1</strain>
    </source>
</reference>
<sequence length="252" mass="27871">MKKFSLAILISTAVVGTSFAIPGIDLKVGAGYINLSPSGWVKYKGNQVDVKNDLHWGDSGNINAYLELGLPILPNIKVEYLPAKYDGTGKITKTFKFGDYTFTASDNIYSKLKLDQYYLSLFYNLPIPFVKPRIGVAVDYADGYAYVKSLTTGQEDRADFKAPIPMAYLGLHASVPKLPIEFDFEGKGIAYKGNRLIDIKAMGMFTLIGIPLIGKAYVGGGYRYQKIKLDDIDNVYSDLKFKGFFGEVGVEF</sequence>
<evidence type="ECO:0000313" key="2">
    <source>
        <dbReference type="Proteomes" id="UP000280842"/>
    </source>
</evidence>
<accession>A0A3M0BKX1</accession>